<reference evidence="3" key="1">
    <citation type="journal article" date="2015" name="Nature">
        <title>Complex archaea that bridge the gap between prokaryotes and eukaryotes.</title>
        <authorList>
            <person name="Spang A."/>
            <person name="Saw J.H."/>
            <person name="Jorgensen S.L."/>
            <person name="Zaremba-Niedzwiedzka K."/>
            <person name="Martijn J."/>
            <person name="Lind A.E."/>
            <person name="van Eijk R."/>
            <person name="Schleper C."/>
            <person name="Guy L."/>
            <person name="Ettema T.J."/>
        </authorList>
    </citation>
    <scope>NUCLEOTIDE SEQUENCE</scope>
</reference>
<proteinExistence type="predicted"/>
<dbReference type="AlphaFoldDB" id="A0A0F9JQE7"/>
<name>A0A0F9JQE7_9ZZZZ</name>
<organism evidence="3">
    <name type="scientific">marine sediment metagenome</name>
    <dbReference type="NCBI Taxonomy" id="412755"/>
    <lineage>
        <taxon>unclassified sequences</taxon>
        <taxon>metagenomes</taxon>
        <taxon>ecological metagenomes</taxon>
    </lineage>
</organism>
<dbReference type="PANTHER" id="PTHR43244:SF1">
    <property type="entry name" value="5,10-METHYLENETETRAHYDROMETHANOPTERIN REDUCTASE"/>
    <property type="match status" value="1"/>
</dbReference>
<dbReference type="InterPro" id="IPR036661">
    <property type="entry name" value="Luciferase-like_sf"/>
</dbReference>
<dbReference type="Gene3D" id="3.20.20.30">
    <property type="entry name" value="Luciferase-like domain"/>
    <property type="match status" value="1"/>
</dbReference>
<protein>
    <recommendedName>
        <fullName evidence="2">Luciferase-like domain-containing protein</fullName>
    </recommendedName>
</protein>
<feature type="domain" description="Luciferase-like" evidence="2">
    <location>
        <begin position="5"/>
        <end position="154"/>
    </location>
</feature>
<evidence type="ECO:0000313" key="3">
    <source>
        <dbReference type="EMBL" id="KKM07801.1"/>
    </source>
</evidence>
<gene>
    <name evidence="3" type="ORF">LCGC14_1730310</name>
</gene>
<dbReference type="Pfam" id="PF00296">
    <property type="entry name" value="Bac_luciferase"/>
    <property type="match status" value="1"/>
</dbReference>
<sequence length="175" mass="19725">MNERTRIPIYLGAVRDKMMKLTGDIADGWIAGFGTTPEYTKRAMSILSKSKRLNAIKRIGIIPTIVYEDTEKAFDLSRKLVAGDVLGWTELAKIQFLGVAEDLIEEVRTRLEKKELIDSIAELIQDNIVKKFVAVGSVSDCQMKFREMKRNGITCPLILFFGKDIPLMLRSLIAS</sequence>
<dbReference type="EMBL" id="LAZR01015695">
    <property type="protein sequence ID" value="KKM07801.1"/>
    <property type="molecule type" value="Genomic_DNA"/>
</dbReference>
<dbReference type="SUPFAM" id="SSF51679">
    <property type="entry name" value="Bacterial luciferase-like"/>
    <property type="match status" value="1"/>
</dbReference>
<dbReference type="PANTHER" id="PTHR43244">
    <property type="match status" value="1"/>
</dbReference>
<dbReference type="InterPro" id="IPR011251">
    <property type="entry name" value="Luciferase-like_dom"/>
</dbReference>
<evidence type="ECO:0000256" key="1">
    <source>
        <dbReference type="ARBA" id="ARBA00023002"/>
    </source>
</evidence>
<dbReference type="GO" id="GO:0016705">
    <property type="term" value="F:oxidoreductase activity, acting on paired donors, with incorporation or reduction of molecular oxygen"/>
    <property type="evidence" value="ECO:0007669"/>
    <property type="project" value="InterPro"/>
</dbReference>
<dbReference type="InterPro" id="IPR050564">
    <property type="entry name" value="F420-G6PD/mer"/>
</dbReference>
<evidence type="ECO:0000259" key="2">
    <source>
        <dbReference type="Pfam" id="PF00296"/>
    </source>
</evidence>
<keyword evidence="1" id="KW-0560">Oxidoreductase</keyword>
<comment type="caution">
    <text evidence="3">The sequence shown here is derived from an EMBL/GenBank/DDBJ whole genome shotgun (WGS) entry which is preliminary data.</text>
</comment>
<accession>A0A0F9JQE7</accession>